<dbReference type="InterPro" id="IPR003439">
    <property type="entry name" value="ABC_transporter-like_ATP-bd"/>
</dbReference>
<dbReference type="InterPro" id="IPR027417">
    <property type="entry name" value="P-loop_NTPase"/>
</dbReference>
<keyword evidence="7" id="KW-1278">Translocase</keyword>
<dbReference type="OrthoDB" id="9802264at2"/>
<evidence type="ECO:0000256" key="5">
    <source>
        <dbReference type="ARBA" id="ARBA00022741"/>
    </source>
</evidence>
<dbReference type="PROSITE" id="PS50893">
    <property type="entry name" value="ABC_TRANSPORTER_2"/>
    <property type="match status" value="1"/>
</dbReference>
<dbReference type="Gene3D" id="2.40.50.100">
    <property type="match status" value="1"/>
</dbReference>
<dbReference type="PATRIC" id="fig|106592.7.peg.1440"/>
<dbReference type="Pfam" id="PF00005">
    <property type="entry name" value="ABC_tran"/>
    <property type="match status" value="1"/>
</dbReference>
<dbReference type="SUPFAM" id="SSF50331">
    <property type="entry name" value="MOP-like"/>
    <property type="match status" value="1"/>
</dbReference>
<comment type="subcellular location">
    <subcellularLocation>
        <location evidence="1">Cell inner membrane</location>
        <topology evidence="1">Peripheral membrane protein</topology>
    </subcellularLocation>
</comment>
<dbReference type="PROSITE" id="PS00211">
    <property type="entry name" value="ABC_TRANSPORTER_1"/>
    <property type="match status" value="1"/>
</dbReference>
<evidence type="ECO:0000256" key="8">
    <source>
        <dbReference type="ARBA" id="ARBA00023136"/>
    </source>
</evidence>
<comment type="similarity">
    <text evidence="2">Belongs to the ABC transporter superfamily.</text>
</comment>
<dbReference type="AlphaFoldDB" id="A0A0L8BRF3"/>
<comment type="caution">
    <text evidence="10">The sequence shown here is derived from an EMBL/GenBank/DDBJ whole genome shotgun (WGS) entry which is preliminary data.</text>
</comment>
<dbReference type="InterPro" id="IPR017871">
    <property type="entry name" value="ABC_transporter-like_CS"/>
</dbReference>
<evidence type="ECO:0000256" key="1">
    <source>
        <dbReference type="ARBA" id="ARBA00004417"/>
    </source>
</evidence>
<dbReference type="GO" id="GO:0005524">
    <property type="term" value="F:ATP binding"/>
    <property type="evidence" value="ECO:0007669"/>
    <property type="project" value="UniProtKB-KW"/>
</dbReference>
<gene>
    <name evidence="10" type="ORF">AC244_18240</name>
</gene>
<feature type="domain" description="ABC transporter" evidence="9">
    <location>
        <begin position="15"/>
        <end position="246"/>
    </location>
</feature>
<evidence type="ECO:0000256" key="4">
    <source>
        <dbReference type="ARBA" id="ARBA00022475"/>
    </source>
</evidence>
<dbReference type="GO" id="GO:0055052">
    <property type="term" value="C:ATP-binding cassette (ABC) transporter complex, substrate-binding subunit-containing"/>
    <property type="evidence" value="ECO:0007669"/>
    <property type="project" value="TreeGrafter"/>
</dbReference>
<dbReference type="InterPro" id="IPR013611">
    <property type="entry name" value="Transp-assoc_OB_typ2"/>
</dbReference>
<evidence type="ECO:0000259" key="9">
    <source>
        <dbReference type="PROSITE" id="PS50893"/>
    </source>
</evidence>
<sequence length="376" mass="40744">MTAIDTAIRATAADIELIGVTKAYDAKTTVIPPINVALRPGEFTVVLGPSGCGKSTLLQMIAGLERVSGGKIVIGGREVQDLEPKHRGCAMVFQNYALYPHMTVAENMAYSLKVAGVSKADRAQRVGVVAKMVGLADFLPRKPGQLSGGQRQRVAIGRAIIREPGVLLFDEPLSNLDAQLRHDMRVELADLHRRIGATSVFVTHDQVEAMTLADRILILNKGLIEQFDTPKAIYHHPASVFVAKFIGAPPMNILAVTGDGSALRLADGQVVANYADKGSFQLGIRPEDIAVNAGGSIKAEIRYREDLGSHEILETNIADQNLRITMPFGAEIDTEQTLSLSFPRARLHLFDSETGRAIHNAFDDAKTAPTFVKEYQ</sequence>
<dbReference type="InterPro" id="IPR012340">
    <property type="entry name" value="NA-bd_OB-fold"/>
</dbReference>
<dbReference type="InterPro" id="IPR047641">
    <property type="entry name" value="ABC_transpr_MalK/UgpC-like"/>
</dbReference>
<evidence type="ECO:0000256" key="7">
    <source>
        <dbReference type="ARBA" id="ARBA00022967"/>
    </source>
</evidence>
<dbReference type="Gene3D" id="3.40.50.300">
    <property type="entry name" value="P-loop containing nucleotide triphosphate hydrolases"/>
    <property type="match status" value="1"/>
</dbReference>
<evidence type="ECO:0000313" key="11">
    <source>
        <dbReference type="Proteomes" id="UP000037425"/>
    </source>
</evidence>
<dbReference type="Proteomes" id="UP000037425">
    <property type="component" value="Unassembled WGS sequence"/>
</dbReference>
<dbReference type="GO" id="GO:0140359">
    <property type="term" value="F:ABC-type transporter activity"/>
    <property type="evidence" value="ECO:0007669"/>
    <property type="project" value="UniProtKB-ARBA"/>
</dbReference>
<evidence type="ECO:0000256" key="6">
    <source>
        <dbReference type="ARBA" id="ARBA00022840"/>
    </source>
</evidence>
<dbReference type="SMART" id="SM00382">
    <property type="entry name" value="AAA"/>
    <property type="match status" value="1"/>
</dbReference>
<dbReference type="Pfam" id="PF08402">
    <property type="entry name" value="TOBE_2"/>
    <property type="match status" value="1"/>
</dbReference>
<dbReference type="FunFam" id="3.40.50.300:FF:000042">
    <property type="entry name" value="Maltose/maltodextrin ABC transporter, ATP-binding protein"/>
    <property type="match status" value="1"/>
</dbReference>
<organism evidence="10 11">
    <name type="scientific">Ensifer adhaerens</name>
    <name type="common">Sinorhizobium morelense</name>
    <dbReference type="NCBI Taxonomy" id="106592"/>
    <lineage>
        <taxon>Bacteria</taxon>
        <taxon>Pseudomonadati</taxon>
        <taxon>Pseudomonadota</taxon>
        <taxon>Alphaproteobacteria</taxon>
        <taxon>Hyphomicrobiales</taxon>
        <taxon>Rhizobiaceae</taxon>
        <taxon>Sinorhizobium/Ensifer group</taxon>
        <taxon>Ensifer</taxon>
    </lineage>
</organism>
<dbReference type="SUPFAM" id="SSF52540">
    <property type="entry name" value="P-loop containing nucleoside triphosphate hydrolases"/>
    <property type="match status" value="1"/>
</dbReference>
<reference evidence="11" key="1">
    <citation type="submission" date="2015-07" db="EMBL/GenBank/DDBJ databases">
        <title>Whole genome sequence of an Ensifer adhaerens strain isolated from a cave pool in the Wind Cave National Park.</title>
        <authorList>
            <person name="Eng W.W.H."/>
            <person name="Gan H.M."/>
            <person name="Barton H.A."/>
            <person name="Savka M.A."/>
        </authorList>
    </citation>
    <scope>NUCLEOTIDE SEQUENCE [LARGE SCALE GENOMIC DNA]</scope>
    <source>
        <strain evidence="11">SD006</strain>
    </source>
</reference>
<dbReference type="Gene3D" id="2.40.50.140">
    <property type="entry name" value="Nucleic acid-binding proteins"/>
    <property type="match status" value="1"/>
</dbReference>
<evidence type="ECO:0000313" key="10">
    <source>
        <dbReference type="EMBL" id="KOF17153.1"/>
    </source>
</evidence>
<dbReference type="RefSeq" id="WP_053250236.1">
    <property type="nucleotide sequence ID" value="NZ_LGAP01000012.1"/>
</dbReference>
<evidence type="ECO:0000256" key="3">
    <source>
        <dbReference type="ARBA" id="ARBA00022448"/>
    </source>
</evidence>
<accession>A0A0L8BRF3</accession>
<protein>
    <submittedName>
        <fullName evidence="10">Glycerol-3-phosphate ABC transporter ATP-binding protein</fullName>
    </submittedName>
</protein>
<keyword evidence="6 10" id="KW-0067">ATP-binding</keyword>
<dbReference type="EMBL" id="LGAP01000012">
    <property type="protein sequence ID" value="KOF17153.1"/>
    <property type="molecule type" value="Genomic_DNA"/>
</dbReference>
<dbReference type="GO" id="GO:0016887">
    <property type="term" value="F:ATP hydrolysis activity"/>
    <property type="evidence" value="ECO:0007669"/>
    <property type="project" value="InterPro"/>
</dbReference>
<keyword evidence="4" id="KW-1003">Cell membrane</keyword>
<keyword evidence="8" id="KW-0472">Membrane</keyword>
<dbReference type="PANTHER" id="PTHR43875:SF15">
    <property type="entry name" value="TREHALOSE IMPORT ATP-BINDING PROTEIN SUGC"/>
    <property type="match status" value="1"/>
</dbReference>
<keyword evidence="5" id="KW-0547">Nucleotide-binding</keyword>
<dbReference type="InterPro" id="IPR008995">
    <property type="entry name" value="Mo/tungstate-bd_C_term_dom"/>
</dbReference>
<evidence type="ECO:0000256" key="2">
    <source>
        <dbReference type="ARBA" id="ARBA00005417"/>
    </source>
</evidence>
<name>A0A0L8BRF3_ENSAD</name>
<dbReference type="InterPro" id="IPR003593">
    <property type="entry name" value="AAA+_ATPase"/>
</dbReference>
<keyword evidence="3" id="KW-0813">Transport</keyword>
<dbReference type="PANTHER" id="PTHR43875">
    <property type="entry name" value="MALTODEXTRIN IMPORT ATP-BINDING PROTEIN MSMX"/>
    <property type="match status" value="1"/>
</dbReference>
<proteinExistence type="inferred from homology"/>
<dbReference type="NCBIfam" id="NF008653">
    <property type="entry name" value="PRK11650.1"/>
    <property type="match status" value="1"/>
</dbReference>